<evidence type="ECO:0000313" key="1">
    <source>
        <dbReference type="EMBL" id="CAK9864238.1"/>
    </source>
</evidence>
<reference evidence="1" key="1">
    <citation type="submission" date="2024-03" db="EMBL/GenBank/DDBJ databases">
        <authorList>
            <consortium name="ELIXIR-Norway"/>
            <consortium name="Elixir Norway"/>
        </authorList>
    </citation>
    <scope>NUCLEOTIDE SEQUENCE</scope>
</reference>
<dbReference type="EMBL" id="OZ023715">
    <property type="protein sequence ID" value="CAK9864238.1"/>
    <property type="molecule type" value="Genomic_DNA"/>
</dbReference>
<gene>
    <name evidence="1" type="ORF">CSSPJE1EN2_LOCUS7233</name>
</gene>
<name>A0ABP1AP08_9BRYO</name>
<dbReference type="Proteomes" id="UP001497522">
    <property type="component" value="Chromosome 14"/>
</dbReference>
<proteinExistence type="predicted"/>
<feature type="non-terminal residue" evidence="1">
    <location>
        <position position="137"/>
    </location>
</feature>
<organism evidence="1 2">
    <name type="scientific">Sphagnum jensenii</name>
    <dbReference type="NCBI Taxonomy" id="128206"/>
    <lineage>
        <taxon>Eukaryota</taxon>
        <taxon>Viridiplantae</taxon>
        <taxon>Streptophyta</taxon>
        <taxon>Embryophyta</taxon>
        <taxon>Bryophyta</taxon>
        <taxon>Sphagnophytina</taxon>
        <taxon>Sphagnopsida</taxon>
        <taxon>Sphagnales</taxon>
        <taxon>Sphagnaceae</taxon>
        <taxon>Sphagnum</taxon>
    </lineage>
</organism>
<accession>A0ABP1AP08</accession>
<feature type="non-terminal residue" evidence="1">
    <location>
        <position position="1"/>
    </location>
</feature>
<sequence>MSPKLEGLTIIQQDDHQVFREGALGRRNLAVEDSKLPIELNLPVLNRADQLGWSWICCYCNRVVDWEGPILLCSVQALHHQIPCFHCRPLLSEDSQEVPKGQEEVGGRRKGAGICARERGGPIQETDVYYSRTGSIT</sequence>
<keyword evidence="2" id="KW-1185">Reference proteome</keyword>
<evidence type="ECO:0000313" key="2">
    <source>
        <dbReference type="Proteomes" id="UP001497522"/>
    </source>
</evidence>
<protein>
    <submittedName>
        <fullName evidence="1">Uncharacterized protein</fullName>
    </submittedName>
</protein>